<dbReference type="EMBL" id="JABEZW010000003">
    <property type="protein sequence ID" value="MBA0761533.1"/>
    <property type="molecule type" value="Genomic_DNA"/>
</dbReference>
<reference evidence="1 2" key="1">
    <citation type="journal article" date="2019" name="Genome Biol. Evol.">
        <title>Insights into the evolution of the New World diploid cottons (Gossypium, subgenus Houzingenia) based on genome sequencing.</title>
        <authorList>
            <person name="Grover C.E."/>
            <person name="Arick M.A. 2nd"/>
            <person name="Thrash A."/>
            <person name="Conover J.L."/>
            <person name="Sanders W.S."/>
            <person name="Peterson D.G."/>
            <person name="Frelichowski J.E."/>
            <person name="Scheffler J.A."/>
            <person name="Scheffler B.E."/>
            <person name="Wendel J.F."/>
        </authorList>
    </citation>
    <scope>NUCLEOTIDE SEQUENCE [LARGE SCALE GENOMIC DNA]</scope>
    <source>
        <strain evidence="1">8</strain>
        <tissue evidence="1">Leaf</tissue>
    </source>
</reference>
<organism evidence="1 2">
    <name type="scientific">Gossypium trilobum</name>
    <dbReference type="NCBI Taxonomy" id="34281"/>
    <lineage>
        <taxon>Eukaryota</taxon>
        <taxon>Viridiplantae</taxon>
        <taxon>Streptophyta</taxon>
        <taxon>Embryophyta</taxon>
        <taxon>Tracheophyta</taxon>
        <taxon>Spermatophyta</taxon>
        <taxon>Magnoliopsida</taxon>
        <taxon>eudicotyledons</taxon>
        <taxon>Gunneridae</taxon>
        <taxon>Pentapetalae</taxon>
        <taxon>rosids</taxon>
        <taxon>malvids</taxon>
        <taxon>Malvales</taxon>
        <taxon>Malvaceae</taxon>
        <taxon>Malvoideae</taxon>
        <taxon>Gossypium</taxon>
    </lineage>
</organism>
<dbReference type="AlphaFoldDB" id="A0A7J9DLD6"/>
<name>A0A7J9DLD6_9ROSI</name>
<gene>
    <name evidence="1" type="ORF">Gotri_024162</name>
</gene>
<evidence type="ECO:0000313" key="2">
    <source>
        <dbReference type="Proteomes" id="UP000593568"/>
    </source>
</evidence>
<dbReference type="Proteomes" id="UP000593568">
    <property type="component" value="Unassembled WGS sequence"/>
</dbReference>
<protein>
    <submittedName>
        <fullName evidence="1">Uncharacterized protein</fullName>
    </submittedName>
</protein>
<proteinExistence type="predicted"/>
<sequence length="80" mass="9371">MESKSTRLERRQLSHRREKCMTVSLKKDSLLDTCFEKLGHCVRENQSRVSFDLAVYKSKAKSLPIFKHKFDSVNSLHSSR</sequence>
<accession>A0A7J9DLD6</accession>
<evidence type="ECO:0000313" key="1">
    <source>
        <dbReference type="EMBL" id="MBA0761533.1"/>
    </source>
</evidence>
<keyword evidence="2" id="KW-1185">Reference proteome</keyword>
<comment type="caution">
    <text evidence="1">The sequence shown here is derived from an EMBL/GenBank/DDBJ whole genome shotgun (WGS) entry which is preliminary data.</text>
</comment>